<dbReference type="EC" id="2.1.1.64" evidence="5"/>
<dbReference type="Pfam" id="PF13649">
    <property type="entry name" value="Methyltransf_25"/>
    <property type="match status" value="1"/>
</dbReference>
<evidence type="ECO:0000313" key="6">
    <source>
        <dbReference type="Proteomes" id="UP001595660"/>
    </source>
</evidence>
<evidence type="ECO:0000256" key="2">
    <source>
        <dbReference type="ARBA" id="ARBA00022679"/>
    </source>
</evidence>
<keyword evidence="2 5" id="KW-0808">Transferase</keyword>
<dbReference type="Gene3D" id="3.40.50.150">
    <property type="entry name" value="Vaccinia Virus protein VP39"/>
    <property type="match status" value="1"/>
</dbReference>
<dbReference type="GO" id="GO:0032259">
    <property type="term" value="P:methylation"/>
    <property type="evidence" value="ECO:0007669"/>
    <property type="project" value="UniProtKB-KW"/>
</dbReference>
<gene>
    <name evidence="5" type="ORF">ACFOKC_01910</name>
</gene>
<dbReference type="RefSeq" id="WP_232572378.1">
    <property type="nucleotide sequence ID" value="NZ_CP089466.1"/>
</dbReference>
<name>A0ABD5NBA5_9EURY</name>
<dbReference type="EC" id="2.1.1.222" evidence="5"/>
<evidence type="ECO:0000256" key="1">
    <source>
        <dbReference type="ARBA" id="ARBA00022603"/>
    </source>
</evidence>
<keyword evidence="1 5" id="KW-0489">Methyltransferase</keyword>
<dbReference type="SUPFAM" id="SSF53335">
    <property type="entry name" value="S-adenosyl-L-methionine-dependent methyltransferases"/>
    <property type="match status" value="1"/>
</dbReference>
<sequence length="245" mass="27911">MALGRNAKREQTENVAGYDSTDAVAAYAEWAAEDGLHESEERVLARYFRPSAGRVLDVGCGAGRTTAVLDRRGFDVTGVDVSAAMVREARRQFPGIGVQRGDATDLAFRDESFQYVLFSYCGLDLVYPEAARREALREIRRVLAPGGVFAFSTHNSWYNAVAAVDDWSHVRKFYLSNGNHRRLGERYKVDDTEWDMKVYVTNPVRQRRQLRRMGFEPVAYVGKRPSPLNYLERRPYYVARKPDRG</sequence>
<dbReference type="EMBL" id="JBHRWN010000002">
    <property type="protein sequence ID" value="MFC3476474.1"/>
    <property type="molecule type" value="Genomic_DNA"/>
</dbReference>
<reference evidence="5 6" key="1">
    <citation type="journal article" date="2019" name="Int. J. Syst. Evol. Microbiol.">
        <title>The Global Catalogue of Microorganisms (GCM) 10K type strain sequencing project: providing services to taxonomists for standard genome sequencing and annotation.</title>
        <authorList>
            <consortium name="The Broad Institute Genomics Platform"/>
            <consortium name="The Broad Institute Genome Sequencing Center for Infectious Disease"/>
            <person name="Wu L."/>
            <person name="Ma J."/>
        </authorList>
    </citation>
    <scope>NUCLEOTIDE SEQUENCE [LARGE SCALE GENOMIC DNA]</scope>
    <source>
        <strain evidence="5 6">CGMCC 1.12562</strain>
    </source>
</reference>
<dbReference type="GeneID" id="69117618"/>
<dbReference type="PANTHER" id="PTHR43464:SF19">
    <property type="entry name" value="UBIQUINONE BIOSYNTHESIS O-METHYLTRANSFERASE, MITOCHONDRIAL"/>
    <property type="match status" value="1"/>
</dbReference>
<evidence type="ECO:0000313" key="5">
    <source>
        <dbReference type="EMBL" id="MFC3476474.1"/>
    </source>
</evidence>
<dbReference type="GO" id="GO:0061542">
    <property type="term" value="F:3-demethylubiquinol 3-O-methyltransferase activity"/>
    <property type="evidence" value="ECO:0007669"/>
    <property type="project" value="UniProtKB-EC"/>
</dbReference>
<evidence type="ECO:0000256" key="3">
    <source>
        <dbReference type="ARBA" id="ARBA00022691"/>
    </source>
</evidence>
<accession>A0ABD5NBA5</accession>
<dbReference type="PANTHER" id="PTHR43464">
    <property type="entry name" value="METHYLTRANSFERASE"/>
    <property type="match status" value="1"/>
</dbReference>
<organism evidence="5 6">
    <name type="scientific">Halobacterium litoreum</name>
    <dbReference type="NCBI Taxonomy" id="2039234"/>
    <lineage>
        <taxon>Archaea</taxon>
        <taxon>Methanobacteriati</taxon>
        <taxon>Methanobacteriota</taxon>
        <taxon>Stenosarchaea group</taxon>
        <taxon>Halobacteria</taxon>
        <taxon>Halobacteriales</taxon>
        <taxon>Halobacteriaceae</taxon>
        <taxon>Halobacterium</taxon>
    </lineage>
</organism>
<dbReference type="InterPro" id="IPR029063">
    <property type="entry name" value="SAM-dependent_MTases_sf"/>
</dbReference>
<proteinExistence type="predicted"/>
<comment type="caution">
    <text evidence="5">The sequence shown here is derived from an EMBL/GenBank/DDBJ whole genome shotgun (WGS) entry which is preliminary data.</text>
</comment>
<dbReference type="Proteomes" id="UP001595660">
    <property type="component" value="Unassembled WGS sequence"/>
</dbReference>
<keyword evidence="3" id="KW-0949">S-adenosyl-L-methionine</keyword>
<dbReference type="AlphaFoldDB" id="A0ABD5NBA5"/>
<dbReference type="CDD" id="cd02440">
    <property type="entry name" value="AdoMet_MTases"/>
    <property type="match status" value="1"/>
</dbReference>
<keyword evidence="6" id="KW-1185">Reference proteome</keyword>
<feature type="domain" description="Methyltransferase" evidence="4">
    <location>
        <begin position="55"/>
        <end position="147"/>
    </location>
</feature>
<evidence type="ECO:0000259" key="4">
    <source>
        <dbReference type="Pfam" id="PF13649"/>
    </source>
</evidence>
<dbReference type="GO" id="GO:0102208">
    <property type="term" value="F:2-polyprenyl-6-hydroxyphenol methylase activity"/>
    <property type="evidence" value="ECO:0007669"/>
    <property type="project" value="UniProtKB-EC"/>
</dbReference>
<dbReference type="InterPro" id="IPR041698">
    <property type="entry name" value="Methyltransf_25"/>
</dbReference>
<protein>
    <submittedName>
        <fullName evidence="5">Class I SAM-dependent methyltransferase</fullName>
        <ecNumber evidence="5">2.1.1.222</ecNumber>
        <ecNumber evidence="5">2.1.1.64</ecNumber>
    </submittedName>
</protein>